<keyword evidence="2" id="KW-0677">Repeat</keyword>
<evidence type="ECO:0008006" key="7">
    <source>
        <dbReference type="Google" id="ProtNLM"/>
    </source>
</evidence>
<gene>
    <name evidence="5" type="ORF">AMTR_s00032p00029450</name>
</gene>
<dbReference type="PROSITE" id="PS51375">
    <property type="entry name" value="PPR"/>
    <property type="match status" value="8"/>
</dbReference>
<sequence>MARGINAIANTCSPISTHFASLLQAFIDKKKPLSSAKSLHAQIFKCCLSSDIFLSNKLIELYSKMDQISVAHKVFDKMPHKNIYSWNAIVGAYCKSGEIDEANQLFLKMPQKNTVSWNTLIGGLVRSGFDQKALNTYSEMNIEGIKPTHFTFASVLSACGNLQDSCKGIQVHGRIVRDGLELNTYVENALVSMYAKSGSMAYALQLFREMKEPNEVSCTAIMSGLALTDSLEKAFMMFREMLRHGIKIDEVALSGILGICVKSWTGGLDLTSLEREISSFEIGFSGLEQESGSFHVGLCGLEQESGSFDLGFSGYLQCTQIHALAIRAGFQSSLIFGNSLLDMYVKFGDMGSAESVFMSSPELNVVSWNVMIAGYGSLSLGERAMELLREMQELGFAPDGITYSSMLGACVKSNLIQTARTMFDKLESPSVSSWNTIISGYFKRENYEEAINLFREMQLENTWPDRTTLTIMLSSCGEIGFLDGGKQVHSFSLKMIVFSDLFVGSGLIDMYSKCGKIDHAKFVFDRMEERDVVGWNSMIAGFAINALNTKAFSLFKEMQRAGMMPTQFSYASVISSCTTLASIAQGRQLHGQIIKAGFLSDIFVNTAIIDMYSKCGNIEGAFHTFSLMPKKNIVSWNEMINGFAQNGCADKALEIFREMIKTDKKPDHITFIAVLTACSHGGLVEEGLNILHSMESQYKITPMADHYACVVDCLGRAGRLEEGENLINGLQCPYSSDPIIWGILLSACRVYGNISVGKRSAEKLFCLDPDNPAPYVLLSNIYAEIGRWDVALAVRKLMRERGVVKNPGRSWIEVRSGIRALSVDDSFMMADDELRCENSER</sequence>
<feature type="repeat" description="PPR" evidence="4">
    <location>
        <begin position="531"/>
        <end position="565"/>
    </location>
</feature>
<dbReference type="Proteomes" id="UP000017836">
    <property type="component" value="Unassembled WGS sequence"/>
</dbReference>
<dbReference type="SUPFAM" id="SSF48452">
    <property type="entry name" value="TPR-like"/>
    <property type="match status" value="1"/>
</dbReference>
<feature type="repeat" description="PPR" evidence="4">
    <location>
        <begin position="632"/>
        <end position="666"/>
    </location>
</feature>
<dbReference type="GO" id="GO:0009451">
    <property type="term" value="P:RNA modification"/>
    <property type="evidence" value="ECO:0000318"/>
    <property type="project" value="GO_Central"/>
</dbReference>
<dbReference type="Pfam" id="PF01535">
    <property type="entry name" value="PPR"/>
    <property type="match status" value="4"/>
</dbReference>
<dbReference type="PANTHER" id="PTHR47926:SF343">
    <property type="entry name" value="PENTACOTRIPEPTIDE-REPEAT REGION OF PRORP DOMAIN-CONTAINING PROTEIN"/>
    <property type="match status" value="1"/>
</dbReference>
<dbReference type="GO" id="GO:0003723">
    <property type="term" value="F:RNA binding"/>
    <property type="evidence" value="ECO:0000318"/>
    <property type="project" value="GO_Central"/>
</dbReference>
<dbReference type="InterPro" id="IPR046960">
    <property type="entry name" value="PPR_At4g14850-like_plant"/>
</dbReference>
<name>U5D328_AMBTC</name>
<feature type="repeat" description="PPR" evidence="4">
    <location>
        <begin position="771"/>
        <end position="805"/>
    </location>
</feature>
<dbReference type="EMBL" id="KI392518">
    <property type="protein sequence ID" value="ERN14763.1"/>
    <property type="molecule type" value="Genomic_DNA"/>
</dbReference>
<dbReference type="InterPro" id="IPR002885">
    <property type="entry name" value="PPR_rpt"/>
</dbReference>
<feature type="repeat" description="PPR" evidence="4">
    <location>
        <begin position="214"/>
        <end position="248"/>
    </location>
</feature>
<dbReference type="OMA" id="CIDKKAH"/>
<comment type="similarity">
    <text evidence="1">Belongs to the PPR family. PCMP-H subfamily.</text>
</comment>
<feature type="repeat" description="PPR" evidence="4">
    <location>
        <begin position="183"/>
        <end position="213"/>
    </location>
</feature>
<dbReference type="OrthoDB" id="185373at2759"/>
<evidence type="ECO:0000313" key="5">
    <source>
        <dbReference type="EMBL" id="ERN14763.1"/>
    </source>
</evidence>
<dbReference type="HOGENOM" id="CLU_002706_15_10_1"/>
<dbReference type="NCBIfam" id="TIGR00756">
    <property type="entry name" value="PPR"/>
    <property type="match status" value="7"/>
</dbReference>
<dbReference type="eggNOG" id="KOG4197">
    <property type="taxonomic scope" value="Eukaryota"/>
</dbReference>
<dbReference type="FunFam" id="1.25.40.10:FF:000090">
    <property type="entry name" value="Pentatricopeptide repeat-containing protein, chloroplastic"/>
    <property type="match status" value="1"/>
</dbReference>
<proteinExistence type="inferred from homology"/>
<dbReference type="AlphaFoldDB" id="U5D328"/>
<accession>U5D328</accession>
<dbReference type="PANTHER" id="PTHR47926">
    <property type="entry name" value="PENTATRICOPEPTIDE REPEAT-CONTAINING PROTEIN"/>
    <property type="match status" value="1"/>
</dbReference>
<feature type="repeat" description="PPR" evidence="4">
    <location>
        <begin position="430"/>
        <end position="464"/>
    </location>
</feature>
<dbReference type="Gramene" id="ERN14763">
    <property type="protein sequence ID" value="ERN14763"/>
    <property type="gene ID" value="AMTR_s00032p00029450"/>
</dbReference>
<dbReference type="FunFam" id="1.25.40.10:FF:000488">
    <property type="entry name" value="Pentatricopeptide repeat-containing protein, mitochondrial"/>
    <property type="match status" value="1"/>
</dbReference>
<protein>
    <recommendedName>
        <fullName evidence="7">Pentacotripeptide-repeat region of PRORP domain-containing protein</fullName>
    </recommendedName>
</protein>
<dbReference type="InterPro" id="IPR011990">
    <property type="entry name" value="TPR-like_helical_dom_sf"/>
</dbReference>
<reference evidence="6" key="1">
    <citation type="journal article" date="2013" name="Science">
        <title>The Amborella genome and the evolution of flowering plants.</title>
        <authorList>
            <consortium name="Amborella Genome Project"/>
        </authorList>
    </citation>
    <scope>NUCLEOTIDE SEQUENCE [LARGE SCALE GENOMIC DNA]</scope>
</reference>
<evidence type="ECO:0000256" key="2">
    <source>
        <dbReference type="ARBA" id="ARBA00022737"/>
    </source>
</evidence>
<keyword evidence="3" id="KW-0809">Transit peptide</keyword>
<dbReference type="Gene3D" id="1.25.40.10">
    <property type="entry name" value="Tetratricopeptide repeat domain"/>
    <property type="match status" value="6"/>
</dbReference>
<evidence type="ECO:0000256" key="4">
    <source>
        <dbReference type="PROSITE-ProRule" id="PRU00708"/>
    </source>
</evidence>
<dbReference type="FunFam" id="1.25.40.10:FF:000688">
    <property type="entry name" value="Pentatricopeptide repeat-containing protein"/>
    <property type="match status" value="1"/>
</dbReference>
<evidence type="ECO:0000313" key="6">
    <source>
        <dbReference type="Proteomes" id="UP000017836"/>
    </source>
</evidence>
<evidence type="ECO:0000256" key="3">
    <source>
        <dbReference type="ARBA" id="ARBA00022946"/>
    </source>
</evidence>
<dbReference type="InterPro" id="IPR046848">
    <property type="entry name" value="E_motif"/>
</dbReference>
<dbReference type="Pfam" id="PF20431">
    <property type="entry name" value="E_motif"/>
    <property type="match status" value="1"/>
</dbReference>
<feature type="repeat" description="PPR" evidence="4">
    <location>
        <begin position="364"/>
        <end position="398"/>
    </location>
</feature>
<keyword evidence="6" id="KW-1185">Reference proteome</keyword>
<organism evidence="5 6">
    <name type="scientific">Amborella trichopoda</name>
    <dbReference type="NCBI Taxonomy" id="13333"/>
    <lineage>
        <taxon>Eukaryota</taxon>
        <taxon>Viridiplantae</taxon>
        <taxon>Streptophyta</taxon>
        <taxon>Embryophyta</taxon>
        <taxon>Tracheophyta</taxon>
        <taxon>Spermatophyta</taxon>
        <taxon>Magnoliopsida</taxon>
        <taxon>Amborellales</taxon>
        <taxon>Amborellaceae</taxon>
        <taxon>Amborella</taxon>
    </lineage>
</organism>
<dbReference type="Pfam" id="PF13041">
    <property type="entry name" value="PPR_2"/>
    <property type="match status" value="5"/>
</dbReference>
<dbReference type="FunFam" id="1.25.40.10:FF:000442">
    <property type="entry name" value="Pentatricopeptide repeat-containing protein At3g49710"/>
    <property type="match status" value="1"/>
</dbReference>
<evidence type="ECO:0000256" key="1">
    <source>
        <dbReference type="ARBA" id="ARBA00006643"/>
    </source>
</evidence>
<dbReference type="FunFam" id="1.25.40.10:FF:000381">
    <property type="entry name" value="Pentatricopeptide repeat-containing protein"/>
    <property type="match status" value="1"/>
</dbReference>
<feature type="repeat" description="PPR" evidence="4">
    <location>
        <begin position="82"/>
        <end position="116"/>
    </location>
</feature>